<dbReference type="AlphaFoldDB" id="A0A3A2ZGQ3"/>
<organism evidence="2 3">
    <name type="scientific">Aspergillus sclerotialis</name>
    <dbReference type="NCBI Taxonomy" id="2070753"/>
    <lineage>
        <taxon>Eukaryota</taxon>
        <taxon>Fungi</taxon>
        <taxon>Dikarya</taxon>
        <taxon>Ascomycota</taxon>
        <taxon>Pezizomycotina</taxon>
        <taxon>Eurotiomycetes</taxon>
        <taxon>Eurotiomycetidae</taxon>
        <taxon>Eurotiales</taxon>
        <taxon>Aspergillaceae</taxon>
        <taxon>Aspergillus</taxon>
        <taxon>Aspergillus subgen. Polypaecilum</taxon>
    </lineage>
</organism>
<protein>
    <submittedName>
        <fullName evidence="2">Uncharacterized protein</fullName>
    </submittedName>
</protein>
<evidence type="ECO:0000256" key="1">
    <source>
        <dbReference type="SAM" id="Phobius"/>
    </source>
</evidence>
<evidence type="ECO:0000313" key="3">
    <source>
        <dbReference type="Proteomes" id="UP000266188"/>
    </source>
</evidence>
<dbReference type="OrthoDB" id="4221763at2759"/>
<dbReference type="Proteomes" id="UP000266188">
    <property type="component" value="Unassembled WGS sequence"/>
</dbReference>
<proteinExistence type="predicted"/>
<keyword evidence="3" id="KW-1185">Reference proteome</keyword>
<reference evidence="3" key="1">
    <citation type="submission" date="2017-02" db="EMBL/GenBank/DDBJ databases">
        <authorList>
            <person name="Tafer H."/>
            <person name="Lopandic K."/>
        </authorList>
    </citation>
    <scope>NUCLEOTIDE SEQUENCE [LARGE SCALE GENOMIC DNA]</scope>
    <source>
        <strain evidence="3">CBS 366.77</strain>
    </source>
</reference>
<evidence type="ECO:0000313" key="2">
    <source>
        <dbReference type="EMBL" id="RJE18504.1"/>
    </source>
</evidence>
<sequence length="76" mass="8442">MNPAPVVQTISHQARQRLVQLRNRFSTAEKAEKGKAGNVLRTSLVMHRPVWVTAGTGIYTSAAAALIAMRCFRHLR</sequence>
<feature type="transmembrane region" description="Helical" evidence="1">
    <location>
        <begin position="50"/>
        <end position="72"/>
    </location>
</feature>
<name>A0A3A2ZGQ3_9EURO</name>
<dbReference type="EMBL" id="MVGC01000540">
    <property type="protein sequence ID" value="RJE18504.1"/>
    <property type="molecule type" value="Genomic_DNA"/>
</dbReference>
<gene>
    <name evidence="2" type="ORF">PHISCL_09157</name>
</gene>
<accession>A0A3A2ZGQ3</accession>
<comment type="caution">
    <text evidence="2">The sequence shown here is derived from an EMBL/GenBank/DDBJ whole genome shotgun (WGS) entry which is preliminary data.</text>
</comment>
<keyword evidence="1" id="KW-0812">Transmembrane</keyword>
<keyword evidence="1" id="KW-0472">Membrane</keyword>
<keyword evidence="1" id="KW-1133">Transmembrane helix</keyword>